<evidence type="ECO:0000256" key="1">
    <source>
        <dbReference type="ARBA" id="ARBA00023125"/>
    </source>
</evidence>
<dbReference type="PANTHER" id="PTHR30204:SF98">
    <property type="entry name" value="HTH-TYPE TRANSCRIPTIONAL REGULATOR ADHR"/>
    <property type="match status" value="1"/>
</dbReference>
<dbReference type="InterPro" id="IPR047057">
    <property type="entry name" value="MerR_fam"/>
</dbReference>
<dbReference type="Pfam" id="PF13411">
    <property type="entry name" value="MerR_1"/>
    <property type="match status" value="1"/>
</dbReference>
<name>A0A810L704_9ACTN</name>
<dbReference type="CDD" id="cd01109">
    <property type="entry name" value="HTH_YyaN"/>
    <property type="match status" value="1"/>
</dbReference>
<keyword evidence="4" id="KW-1185">Reference proteome</keyword>
<dbReference type="GO" id="GO:0003677">
    <property type="term" value="F:DNA binding"/>
    <property type="evidence" value="ECO:0007669"/>
    <property type="project" value="UniProtKB-KW"/>
</dbReference>
<dbReference type="OrthoDB" id="5242095at2"/>
<dbReference type="Proteomes" id="UP000680750">
    <property type="component" value="Chromosome"/>
</dbReference>
<dbReference type="SMART" id="SM00422">
    <property type="entry name" value="HTH_MERR"/>
    <property type="match status" value="1"/>
</dbReference>
<dbReference type="PROSITE" id="PS50937">
    <property type="entry name" value="HTH_MERR_2"/>
    <property type="match status" value="1"/>
</dbReference>
<feature type="domain" description="HTH merR-type" evidence="2">
    <location>
        <begin position="4"/>
        <end position="73"/>
    </location>
</feature>
<evidence type="ECO:0000313" key="4">
    <source>
        <dbReference type="Proteomes" id="UP000680750"/>
    </source>
</evidence>
<protein>
    <submittedName>
        <fullName evidence="3">MerR family transcriptional regulator</fullName>
    </submittedName>
</protein>
<dbReference type="EMBL" id="AP023354">
    <property type="protein sequence ID" value="BCJ31350.1"/>
    <property type="molecule type" value="Genomic_DNA"/>
</dbReference>
<dbReference type="Gene3D" id="1.10.1660.10">
    <property type="match status" value="1"/>
</dbReference>
<dbReference type="InterPro" id="IPR009061">
    <property type="entry name" value="DNA-bd_dom_put_sf"/>
</dbReference>
<dbReference type="InterPro" id="IPR000551">
    <property type="entry name" value="MerR-type_HTH_dom"/>
</dbReference>
<accession>A0A810L704</accession>
<proteinExistence type="predicted"/>
<dbReference type="KEGG" id="aser:Asera_54580"/>
<dbReference type="GO" id="GO:0003700">
    <property type="term" value="F:DNA-binding transcription factor activity"/>
    <property type="evidence" value="ECO:0007669"/>
    <property type="project" value="InterPro"/>
</dbReference>
<sequence>MSEYLTPGEVAARFDVSHDTLRYYERAGVLGVVERSTSGHRRYRSADVELLDLVRCLRETGMPIAALRTFADLVRAGEGTVDERIDLLVEHDAQLGERIEVLTARRRHIQGKIAYYRSLRDGSAG</sequence>
<dbReference type="PANTHER" id="PTHR30204">
    <property type="entry name" value="REDOX-CYCLING DRUG-SENSING TRANSCRIPTIONAL ACTIVATOR SOXR"/>
    <property type="match status" value="1"/>
</dbReference>
<dbReference type="PRINTS" id="PR00040">
    <property type="entry name" value="HTHMERR"/>
</dbReference>
<evidence type="ECO:0000259" key="2">
    <source>
        <dbReference type="PROSITE" id="PS50937"/>
    </source>
</evidence>
<dbReference type="SUPFAM" id="SSF46955">
    <property type="entry name" value="Putative DNA-binding domain"/>
    <property type="match status" value="1"/>
</dbReference>
<dbReference type="AlphaFoldDB" id="A0A810L704"/>
<keyword evidence="1" id="KW-0238">DNA-binding</keyword>
<evidence type="ECO:0000313" key="3">
    <source>
        <dbReference type="EMBL" id="BCJ31350.1"/>
    </source>
</evidence>
<reference evidence="3" key="1">
    <citation type="submission" date="2020-08" db="EMBL/GenBank/DDBJ databases">
        <title>Whole genome shotgun sequence of Actinocatenispora sera NBRC 101916.</title>
        <authorList>
            <person name="Komaki H."/>
            <person name="Tamura T."/>
        </authorList>
    </citation>
    <scope>NUCLEOTIDE SEQUENCE</scope>
    <source>
        <strain evidence="3">NBRC 101916</strain>
    </source>
</reference>
<dbReference type="RefSeq" id="WP_030444353.1">
    <property type="nucleotide sequence ID" value="NZ_AP023354.1"/>
</dbReference>
<organism evidence="3 4">
    <name type="scientific">Actinocatenispora sera</name>
    <dbReference type="NCBI Taxonomy" id="390989"/>
    <lineage>
        <taxon>Bacteria</taxon>
        <taxon>Bacillati</taxon>
        <taxon>Actinomycetota</taxon>
        <taxon>Actinomycetes</taxon>
        <taxon>Micromonosporales</taxon>
        <taxon>Micromonosporaceae</taxon>
        <taxon>Actinocatenispora</taxon>
    </lineage>
</organism>
<gene>
    <name evidence="3" type="ORF">Asera_54580</name>
</gene>